<protein>
    <submittedName>
        <fullName evidence="9">ABC transporter permease</fullName>
    </submittedName>
</protein>
<feature type="transmembrane region" description="Helical" evidence="6">
    <location>
        <begin position="819"/>
        <end position="838"/>
    </location>
</feature>
<comment type="subcellular location">
    <subcellularLocation>
        <location evidence="1">Cell membrane</location>
        <topology evidence="1">Multi-pass membrane protein</topology>
    </subcellularLocation>
</comment>
<dbReference type="GO" id="GO:0022857">
    <property type="term" value="F:transmembrane transporter activity"/>
    <property type="evidence" value="ECO:0007669"/>
    <property type="project" value="TreeGrafter"/>
</dbReference>
<keyword evidence="3 6" id="KW-0812">Transmembrane</keyword>
<evidence type="ECO:0000256" key="6">
    <source>
        <dbReference type="SAM" id="Phobius"/>
    </source>
</evidence>
<accession>A0A368JJG2</accession>
<keyword evidence="4 6" id="KW-1133">Transmembrane helix</keyword>
<feature type="domain" description="ABC3 transporter permease C-terminal" evidence="7">
    <location>
        <begin position="771"/>
        <end position="883"/>
    </location>
</feature>
<organism evidence="9 10">
    <name type="scientific">Larkinella punicea</name>
    <dbReference type="NCBI Taxonomy" id="2315727"/>
    <lineage>
        <taxon>Bacteria</taxon>
        <taxon>Pseudomonadati</taxon>
        <taxon>Bacteroidota</taxon>
        <taxon>Cytophagia</taxon>
        <taxon>Cytophagales</taxon>
        <taxon>Spirosomataceae</taxon>
        <taxon>Larkinella</taxon>
    </lineage>
</organism>
<dbReference type="AlphaFoldDB" id="A0A368JJG2"/>
<evidence type="ECO:0000313" key="10">
    <source>
        <dbReference type="Proteomes" id="UP000253383"/>
    </source>
</evidence>
<gene>
    <name evidence="9" type="ORF">DUE52_20595</name>
</gene>
<dbReference type="RefSeq" id="WP_114407929.1">
    <property type="nucleotide sequence ID" value="NZ_QOWE01000017.1"/>
</dbReference>
<dbReference type="Pfam" id="PF12704">
    <property type="entry name" value="MacB_PCD"/>
    <property type="match status" value="2"/>
</dbReference>
<keyword evidence="2" id="KW-1003">Cell membrane</keyword>
<feature type="domain" description="MacB-like periplasmic core" evidence="8">
    <location>
        <begin position="100"/>
        <end position="339"/>
    </location>
</feature>
<dbReference type="InterPro" id="IPR050250">
    <property type="entry name" value="Macrolide_Exporter_MacB"/>
</dbReference>
<dbReference type="OrthoDB" id="5933722at2"/>
<evidence type="ECO:0000256" key="4">
    <source>
        <dbReference type="ARBA" id="ARBA00022989"/>
    </source>
</evidence>
<evidence type="ECO:0000256" key="5">
    <source>
        <dbReference type="ARBA" id="ARBA00023136"/>
    </source>
</evidence>
<dbReference type="InterPro" id="IPR025857">
    <property type="entry name" value="MacB_PCD"/>
</dbReference>
<evidence type="ECO:0000256" key="1">
    <source>
        <dbReference type="ARBA" id="ARBA00004651"/>
    </source>
</evidence>
<feature type="transmembrane region" description="Helical" evidence="6">
    <location>
        <begin position="771"/>
        <end position="791"/>
    </location>
</feature>
<feature type="domain" description="MacB-like periplasmic core" evidence="8">
    <location>
        <begin position="558"/>
        <end position="727"/>
    </location>
</feature>
<dbReference type="EMBL" id="QOWE01000017">
    <property type="protein sequence ID" value="RCR67798.1"/>
    <property type="molecule type" value="Genomic_DNA"/>
</dbReference>
<feature type="transmembrane region" description="Helical" evidence="6">
    <location>
        <begin position="473"/>
        <end position="497"/>
    </location>
</feature>
<feature type="transmembrane region" description="Helical" evidence="6">
    <location>
        <begin position="853"/>
        <end position="873"/>
    </location>
</feature>
<keyword evidence="10" id="KW-1185">Reference proteome</keyword>
<dbReference type="InterPro" id="IPR047699">
    <property type="entry name" value="Permease_put_prefix"/>
</dbReference>
<evidence type="ECO:0000259" key="8">
    <source>
        <dbReference type="Pfam" id="PF12704"/>
    </source>
</evidence>
<dbReference type="PANTHER" id="PTHR30572">
    <property type="entry name" value="MEMBRANE COMPONENT OF TRANSPORTER-RELATED"/>
    <property type="match status" value="1"/>
</dbReference>
<feature type="domain" description="ABC3 transporter permease C-terminal" evidence="7">
    <location>
        <begin position="386"/>
        <end position="498"/>
    </location>
</feature>
<feature type="transmembrane region" description="Helical" evidence="6">
    <location>
        <begin position="426"/>
        <end position="453"/>
    </location>
</feature>
<evidence type="ECO:0000259" key="7">
    <source>
        <dbReference type="Pfam" id="PF02687"/>
    </source>
</evidence>
<sequence length="890" mass="100305">MKCPQPPRWADRLLEAFCAPHLLEEVQGDLYERYGRDLAEVGVRKANRRYAANVLKFIKPFALKRQTHQYPSPSFLHPVMIRNYLKTSFRNLTKNRVSALINLFGLSLGVTACLVIYLITNYELSYDTFHADRGRIYRLIGTEKFGPNAETHPAGFVPNPVPLAIREEVTGLETVAAFHNITSAVLIPNGTEKPNRFEEGKHGVDNQEIVVVEPQFFSIFNYQWLAGNPKTALTEPFQLVLSEQKARKYFGDLPLEQILGKEVIYWDSVRVSVAGIVKEWDKPTDFTFTDFISFATIRSSRMNQSINLDDWNDIWSSSQAFVKLPEGTKPEQFTAAFQQFSKRHFQKDFKFTPGLQPLSDLHFNADYVDNYSRKAHLPTLYGMMGVAVFILLIAAINFVNLSTAQSVQRAKEIGVRKVLGSSRKSLIFQFLSETTLLTLTAVSIALVLVGPILSAFQSLTPKGLTFELFSLETLLFLLFVTVTTSLLAGFYPSLVLSSYRPALTLKGQTALKGGQKGYFRKGLIVFQFTVSLVFIIATLIVDRQLSYIRNKELGFSTDAIISIDAGRVGKSDVLAQRIRPLSGVERVTMQWFPPMGMSYMMTKMRYTGKQEIEMDVSAKVGDENFIPLYGIRLLAGRNYLKSDSLRELVINATFAKRLGFKKPAEALNQFLDFNGKKIPIVGVVADFHEQSFHDKIDATFIGYLPQQSRNLGVRLTSNGKTMNDVKATLASIEEQWNAIHPDKKFEYEFLDDRIARLYEKEQKTSRLVNTATAIAILISCMGLFGLATFTAEQRTKEISIRKVLGASVAGIVALLSKDFLKLVFIALMLAAPVAWWAMNEWLKDFAYKVDIEWWIFALAGLLAVFIALVTISFQSIRAALMNPVKSLRSE</sequence>
<name>A0A368JJG2_9BACT</name>
<feature type="transmembrane region" description="Helical" evidence="6">
    <location>
        <begin position="518"/>
        <end position="541"/>
    </location>
</feature>
<evidence type="ECO:0000313" key="9">
    <source>
        <dbReference type="EMBL" id="RCR67798.1"/>
    </source>
</evidence>
<feature type="transmembrane region" description="Helical" evidence="6">
    <location>
        <begin position="380"/>
        <end position="401"/>
    </location>
</feature>
<dbReference type="GO" id="GO:0005886">
    <property type="term" value="C:plasma membrane"/>
    <property type="evidence" value="ECO:0007669"/>
    <property type="project" value="UniProtKB-SubCell"/>
</dbReference>
<evidence type="ECO:0000256" key="3">
    <source>
        <dbReference type="ARBA" id="ARBA00022692"/>
    </source>
</evidence>
<reference evidence="9 10" key="1">
    <citation type="submission" date="2018-07" db="EMBL/GenBank/DDBJ databases">
        <title>Genome analysis of Larkinella rosea.</title>
        <authorList>
            <person name="Zhou Z."/>
            <person name="Wang G."/>
        </authorList>
    </citation>
    <scope>NUCLEOTIDE SEQUENCE [LARGE SCALE GENOMIC DNA]</scope>
    <source>
        <strain evidence="10">zzj9</strain>
    </source>
</reference>
<keyword evidence="5 6" id="KW-0472">Membrane</keyword>
<proteinExistence type="predicted"/>
<evidence type="ECO:0000256" key="2">
    <source>
        <dbReference type="ARBA" id="ARBA00022475"/>
    </source>
</evidence>
<dbReference type="InterPro" id="IPR003838">
    <property type="entry name" value="ABC3_permease_C"/>
</dbReference>
<feature type="transmembrane region" description="Helical" evidence="6">
    <location>
        <begin position="99"/>
        <end position="119"/>
    </location>
</feature>
<dbReference type="NCBIfam" id="NF038404">
    <property type="entry name" value="perm_prefix_2"/>
    <property type="match status" value="1"/>
</dbReference>
<dbReference type="PANTHER" id="PTHR30572:SF18">
    <property type="entry name" value="ABC-TYPE MACROLIDE FAMILY EXPORT SYSTEM PERMEASE COMPONENT 2"/>
    <property type="match status" value="1"/>
</dbReference>
<comment type="caution">
    <text evidence="9">The sequence shown here is derived from an EMBL/GenBank/DDBJ whole genome shotgun (WGS) entry which is preliminary data.</text>
</comment>
<dbReference type="Proteomes" id="UP000253383">
    <property type="component" value="Unassembled WGS sequence"/>
</dbReference>
<dbReference type="Pfam" id="PF02687">
    <property type="entry name" value="FtsX"/>
    <property type="match status" value="2"/>
</dbReference>